<reference evidence="1 2" key="1">
    <citation type="submission" date="2024-10" db="EMBL/GenBank/DDBJ databases">
        <authorList>
            <person name="Kim D."/>
        </authorList>
    </citation>
    <scope>NUCLEOTIDE SEQUENCE [LARGE SCALE GENOMIC DNA]</scope>
    <source>
        <strain evidence="1">BH-2024</strain>
    </source>
</reference>
<dbReference type="EMBL" id="JBICBT010001195">
    <property type="protein sequence ID" value="KAL3079130.1"/>
    <property type="molecule type" value="Genomic_DNA"/>
</dbReference>
<dbReference type="AlphaFoldDB" id="A0ABD2IMS5"/>
<organism evidence="1 2">
    <name type="scientific">Heterodera trifolii</name>
    <dbReference type="NCBI Taxonomy" id="157864"/>
    <lineage>
        <taxon>Eukaryota</taxon>
        <taxon>Metazoa</taxon>
        <taxon>Ecdysozoa</taxon>
        <taxon>Nematoda</taxon>
        <taxon>Chromadorea</taxon>
        <taxon>Rhabditida</taxon>
        <taxon>Tylenchina</taxon>
        <taxon>Tylenchomorpha</taxon>
        <taxon>Tylenchoidea</taxon>
        <taxon>Heteroderidae</taxon>
        <taxon>Heteroderinae</taxon>
        <taxon>Heterodera</taxon>
    </lineage>
</organism>
<evidence type="ECO:0000313" key="2">
    <source>
        <dbReference type="Proteomes" id="UP001620626"/>
    </source>
</evidence>
<keyword evidence="2" id="KW-1185">Reference proteome</keyword>
<comment type="caution">
    <text evidence="1">The sequence shown here is derived from an EMBL/GenBank/DDBJ whole genome shotgun (WGS) entry which is preliminary data.</text>
</comment>
<sequence length="132" mass="15026">MRPHRSGVDDDNQMRSLATRKGEVMRNLEYYFNSVLSEARLMTDFFGVESSKHWTPARLVVNQIRGLTKDQRAAFDQISQSINGKGENRCFFVEEFDEFTSAKLSTPSQYLTISPLSVLSSLHPINFIDAST</sequence>
<name>A0ABD2IMS5_9BILA</name>
<gene>
    <name evidence="1" type="ORF">niasHT_036183</name>
</gene>
<proteinExistence type="predicted"/>
<dbReference type="Proteomes" id="UP001620626">
    <property type="component" value="Unassembled WGS sequence"/>
</dbReference>
<accession>A0ABD2IMS5</accession>
<evidence type="ECO:0000313" key="1">
    <source>
        <dbReference type="EMBL" id="KAL3079130.1"/>
    </source>
</evidence>
<protein>
    <submittedName>
        <fullName evidence="1">Uncharacterized protein</fullName>
    </submittedName>
</protein>